<evidence type="ECO:0000313" key="2">
    <source>
        <dbReference type="EMBL" id="KAK3947537.1"/>
    </source>
</evidence>
<accession>A0AAN6SAY4</accession>
<evidence type="ECO:0000256" key="1">
    <source>
        <dbReference type="SAM" id="MobiDB-lite"/>
    </source>
</evidence>
<dbReference type="EMBL" id="MU859339">
    <property type="protein sequence ID" value="KAK3947537.1"/>
    <property type="molecule type" value="Genomic_DNA"/>
</dbReference>
<gene>
    <name evidence="2" type="ORF">QBC32DRAFT_196324</name>
</gene>
<feature type="compositionally biased region" description="Polar residues" evidence="1">
    <location>
        <begin position="95"/>
        <end position="104"/>
    </location>
</feature>
<evidence type="ECO:0000313" key="3">
    <source>
        <dbReference type="Proteomes" id="UP001303222"/>
    </source>
</evidence>
<organism evidence="2 3">
    <name type="scientific">Pseudoneurospora amorphoporcata</name>
    <dbReference type="NCBI Taxonomy" id="241081"/>
    <lineage>
        <taxon>Eukaryota</taxon>
        <taxon>Fungi</taxon>
        <taxon>Dikarya</taxon>
        <taxon>Ascomycota</taxon>
        <taxon>Pezizomycotina</taxon>
        <taxon>Sordariomycetes</taxon>
        <taxon>Sordariomycetidae</taxon>
        <taxon>Sordariales</taxon>
        <taxon>Sordariaceae</taxon>
        <taxon>Pseudoneurospora</taxon>
    </lineage>
</organism>
<dbReference type="Proteomes" id="UP001303222">
    <property type="component" value="Unassembled WGS sequence"/>
</dbReference>
<feature type="non-terminal residue" evidence="2">
    <location>
        <position position="1"/>
    </location>
</feature>
<sequence>IYPASASTPELLPLVAAALMKVHDSQPTQPRKARPSRKRTSPCTSPSLFKPATAAVEADSPGPCVTTKSDTITTETDRDIDTDTANIIDPKIDTDPSNSAEPSD</sequence>
<feature type="region of interest" description="Disordered" evidence="1">
    <location>
        <begin position="23"/>
        <end position="104"/>
    </location>
</feature>
<proteinExistence type="predicted"/>
<comment type="caution">
    <text evidence="2">The sequence shown here is derived from an EMBL/GenBank/DDBJ whole genome shotgun (WGS) entry which is preliminary data.</text>
</comment>
<keyword evidence="3" id="KW-1185">Reference proteome</keyword>
<reference evidence="2" key="2">
    <citation type="submission" date="2023-06" db="EMBL/GenBank/DDBJ databases">
        <authorList>
            <consortium name="Lawrence Berkeley National Laboratory"/>
            <person name="Mondo S.J."/>
            <person name="Hensen N."/>
            <person name="Bonometti L."/>
            <person name="Westerberg I."/>
            <person name="Brannstrom I.O."/>
            <person name="Guillou S."/>
            <person name="Cros-Aarteil S."/>
            <person name="Calhoun S."/>
            <person name="Haridas S."/>
            <person name="Kuo A."/>
            <person name="Pangilinan J."/>
            <person name="Riley R."/>
            <person name="Labutti K."/>
            <person name="Andreopoulos B."/>
            <person name="Lipzen A."/>
            <person name="Chen C."/>
            <person name="Yanf M."/>
            <person name="Daum C."/>
            <person name="Ng V."/>
            <person name="Clum A."/>
            <person name="Steindorff A."/>
            <person name="Ohm R."/>
            <person name="Martin F."/>
            <person name="Silar P."/>
            <person name="Natvig D."/>
            <person name="Lalanne C."/>
            <person name="Gautier V."/>
            <person name="Ament-Velasquez S.L."/>
            <person name="Kruys A."/>
            <person name="Hutchinson M.I."/>
            <person name="Powell A.J."/>
            <person name="Barry K."/>
            <person name="Miller A.N."/>
            <person name="Grigoriev I.V."/>
            <person name="Debuchy R."/>
            <person name="Gladieux P."/>
            <person name="Thoren M.H."/>
            <person name="Johannesson H."/>
        </authorList>
    </citation>
    <scope>NUCLEOTIDE SEQUENCE</scope>
    <source>
        <strain evidence="2">CBS 626.80</strain>
    </source>
</reference>
<name>A0AAN6SAY4_9PEZI</name>
<feature type="non-terminal residue" evidence="2">
    <location>
        <position position="104"/>
    </location>
</feature>
<protein>
    <submittedName>
        <fullName evidence="2">Uncharacterized protein</fullName>
    </submittedName>
</protein>
<feature type="compositionally biased region" description="Basic residues" evidence="1">
    <location>
        <begin position="31"/>
        <end position="40"/>
    </location>
</feature>
<dbReference type="AlphaFoldDB" id="A0AAN6SAY4"/>
<reference evidence="2" key="1">
    <citation type="journal article" date="2023" name="Mol. Phylogenet. Evol.">
        <title>Genome-scale phylogeny and comparative genomics of the fungal order Sordariales.</title>
        <authorList>
            <person name="Hensen N."/>
            <person name="Bonometti L."/>
            <person name="Westerberg I."/>
            <person name="Brannstrom I.O."/>
            <person name="Guillou S."/>
            <person name="Cros-Aarteil S."/>
            <person name="Calhoun S."/>
            <person name="Haridas S."/>
            <person name="Kuo A."/>
            <person name="Mondo S."/>
            <person name="Pangilinan J."/>
            <person name="Riley R."/>
            <person name="LaButti K."/>
            <person name="Andreopoulos B."/>
            <person name="Lipzen A."/>
            <person name="Chen C."/>
            <person name="Yan M."/>
            <person name="Daum C."/>
            <person name="Ng V."/>
            <person name="Clum A."/>
            <person name="Steindorff A."/>
            <person name="Ohm R.A."/>
            <person name="Martin F."/>
            <person name="Silar P."/>
            <person name="Natvig D.O."/>
            <person name="Lalanne C."/>
            <person name="Gautier V."/>
            <person name="Ament-Velasquez S.L."/>
            <person name="Kruys A."/>
            <person name="Hutchinson M.I."/>
            <person name="Powell A.J."/>
            <person name="Barry K."/>
            <person name="Miller A.N."/>
            <person name="Grigoriev I.V."/>
            <person name="Debuchy R."/>
            <person name="Gladieux P."/>
            <person name="Hiltunen Thoren M."/>
            <person name="Johannesson H."/>
        </authorList>
    </citation>
    <scope>NUCLEOTIDE SEQUENCE</scope>
    <source>
        <strain evidence="2">CBS 626.80</strain>
    </source>
</reference>